<dbReference type="InterPro" id="IPR050583">
    <property type="entry name" value="Mycobacterial_A85_antigen"/>
</dbReference>
<evidence type="ECO:0000313" key="3">
    <source>
        <dbReference type="Proteomes" id="UP000614741"/>
    </source>
</evidence>
<proteinExistence type="predicted"/>
<sequence length="903" mass="95537">MGMTRRGPGGAYRAQHRTTAVVAGAALALGTAAAMAPPAAADGPAPDPWVSVTPEGYHRFTVPQAEAERILGSRPAQVELQGNIGPNGTWSDLAMDPSGTDYPTQVGILEPGLYYYTYTATWPDRTKKSFKEPTSPVAVTSRPTWNTLFVPGPSVQWMTDIPGGGEVAELAYDSPVSGDARTTLVWTPPGYDAAREAAYPVLYLLADGAQSAREWAELGRVPQVLDNLAAAGQVEPMVVVMAQVGGADPRAELLDGVVAAARDGYHVADDAAGQAVAGIGDGAHHALTVLRTDPGTFSEVGSFSGRLTGSISATTAREINAGTDRLRVYVGNVLDPAYNATHALLRTLERAGVEHEFDGVDPDSGGTWDTWREGFRDFASRVFRDGAGHGPRAGHRPLDAPYTPPAPGSITTPHVDDDGIVTFETGTQWADAKDVTVWANWAPNGAWFRIPMTKVGDRWRLAMGPLDGFYYYRYVVDGVDMKDPADTVNTLTGVSPLFVPGENDRMLGDLPAGDRGELSVLSYDSAVAGEERKAYVWTPKGYDPNRAEPYPVLYLNHGGGQNYGDWVEVGRAPQILDHYIKDGGIVPMVVVMGNGNVPNFPAELLDNLAPAARAQYNIADDAAGQAIAGLSMGAMNTLNTWLTRPGQFGWMGAFSGGLFFNTPQFDPAAVNAETRLARVYTGDVTDFTYQHTMNLLDLLEANGITHEFAGVTQGPHGFDVWSKNLVDLLPRLFRDPATTEGIELRAVVPEGQDGVLALSVADDGSGVTLEGPQHTGTALRFRGQLPTVTVTDSRTVAQAGVSGWAVTGQGYAFESDTRLLGAQHLGWTPRLGSPRAGLVAGEPRATALSGGEGLVVPGRLASATSEGRSGSTTIGADLVLDVPVDTAPGSYAGTLTLSLFPVD</sequence>
<reference evidence="2 3" key="1">
    <citation type="submission" date="2021-01" db="EMBL/GenBank/DDBJ databases">
        <title>Whole genome shotgun sequence of Cellulomonas phragmiteti NBRC 110785.</title>
        <authorList>
            <person name="Komaki H."/>
            <person name="Tamura T."/>
        </authorList>
    </citation>
    <scope>NUCLEOTIDE SEQUENCE [LARGE SCALE GENOMIC DNA]</scope>
    <source>
        <strain evidence="2 3">NBRC 110785</strain>
    </source>
</reference>
<evidence type="ECO:0008006" key="4">
    <source>
        <dbReference type="Google" id="ProtNLM"/>
    </source>
</evidence>
<dbReference type="Gene3D" id="3.40.50.1820">
    <property type="entry name" value="alpha/beta hydrolase"/>
    <property type="match status" value="2"/>
</dbReference>
<dbReference type="Gene3D" id="2.60.40.10">
    <property type="entry name" value="Immunoglobulins"/>
    <property type="match status" value="1"/>
</dbReference>
<organism evidence="2 3">
    <name type="scientific">Cellulomonas phragmiteti</name>
    <dbReference type="NCBI Taxonomy" id="478780"/>
    <lineage>
        <taxon>Bacteria</taxon>
        <taxon>Bacillati</taxon>
        <taxon>Actinomycetota</taxon>
        <taxon>Actinomycetes</taxon>
        <taxon>Micrococcales</taxon>
        <taxon>Cellulomonadaceae</taxon>
        <taxon>Cellulomonas</taxon>
    </lineage>
</organism>
<dbReference type="InterPro" id="IPR029058">
    <property type="entry name" value="AB_hydrolase_fold"/>
</dbReference>
<dbReference type="Proteomes" id="UP000614741">
    <property type="component" value="Unassembled WGS sequence"/>
</dbReference>
<dbReference type="SUPFAM" id="SSF53474">
    <property type="entry name" value="alpha/beta-Hydrolases"/>
    <property type="match status" value="2"/>
</dbReference>
<protein>
    <recommendedName>
        <fullName evidence="4">Esterase</fullName>
    </recommendedName>
</protein>
<evidence type="ECO:0000313" key="2">
    <source>
        <dbReference type="EMBL" id="GIG41759.1"/>
    </source>
</evidence>
<dbReference type="InterPro" id="IPR000801">
    <property type="entry name" value="Esterase-like"/>
</dbReference>
<dbReference type="InterPro" id="IPR014756">
    <property type="entry name" value="Ig_E-set"/>
</dbReference>
<gene>
    <name evidence="2" type="ORF">Cph01nite_35210</name>
</gene>
<dbReference type="EMBL" id="BONP01000036">
    <property type="protein sequence ID" value="GIG41759.1"/>
    <property type="molecule type" value="Genomic_DNA"/>
</dbReference>
<evidence type="ECO:0000256" key="1">
    <source>
        <dbReference type="SAM" id="SignalP"/>
    </source>
</evidence>
<dbReference type="Pfam" id="PF00756">
    <property type="entry name" value="Esterase"/>
    <property type="match status" value="2"/>
</dbReference>
<dbReference type="InterPro" id="IPR013783">
    <property type="entry name" value="Ig-like_fold"/>
</dbReference>
<accession>A0ABQ4DQY2</accession>
<comment type="caution">
    <text evidence="2">The sequence shown here is derived from an EMBL/GenBank/DDBJ whole genome shotgun (WGS) entry which is preliminary data.</text>
</comment>
<dbReference type="SUPFAM" id="SSF81296">
    <property type="entry name" value="E set domains"/>
    <property type="match status" value="1"/>
</dbReference>
<name>A0ABQ4DQY2_9CELL</name>
<keyword evidence="1" id="KW-0732">Signal</keyword>
<keyword evidence="3" id="KW-1185">Reference proteome</keyword>
<dbReference type="PANTHER" id="PTHR48098:SF1">
    <property type="entry name" value="DIACYLGLYCEROL ACYLTRANSFERASE_MYCOLYLTRANSFERASE AG85A"/>
    <property type="match status" value="1"/>
</dbReference>
<feature type="signal peptide" evidence="1">
    <location>
        <begin position="1"/>
        <end position="41"/>
    </location>
</feature>
<dbReference type="PANTHER" id="PTHR48098">
    <property type="entry name" value="ENTEROCHELIN ESTERASE-RELATED"/>
    <property type="match status" value="1"/>
</dbReference>
<feature type="chain" id="PRO_5046575983" description="Esterase" evidence="1">
    <location>
        <begin position="42"/>
        <end position="903"/>
    </location>
</feature>